<dbReference type="EMBL" id="QGMK01000071">
    <property type="protein sequence ID" value="TVY84588.1"/>
    <property type="molecule type" value="Genomic_DNA"/>
</dbReference>
<dbReference type="SUPFAM" id="SSF51905">
    <property type="entry name" value="FAD/NAD(P)-binding domain"/>
    <property type="match status" value="1"/>
</dbReference>
<dbReference type="GO" id="GO:0004497">
    <property type="term" value="F:monooxygenase activity"/>
    <property type="evidence" value="ECO:0007669"/>
    <property type="project" value="UniProtKB-KW"/>
</dbReference>
<dbReference type="PANTHER" id="PTHR43747:SF5">
    <property type="entry name" value="FAD-BINDING DOMAIN-CONTAINING PROTEIN"/>
    <property type="match status" value="1"/>
</dbReference>
<organism evidence="4 5">
    <name type="scientific">Lachnellula suecica</name>
    <dbReference type="NCBI Taxonomy" id="602035"/>
    <lineage>
        <taxon>Eukaryota</taxon>
        <taxon>Fungi</taxon>
        <taxon>Dikarya</taxon>
        <taxon>Ascomycota</taxon>
        <taxon>Pezizomycotina</taxon>
        <taxon>Leotiomycetes</taxon>
        <taxon>Helotiales</taxon>
        <taxon>Lachnaceae</taxon>
        <taxon>Lachnellula</taxon>
    </lineage>
</organism>
<comment type="caution">
    <text evidence="4">The sequence shown here is derived from an EMBL/GenBank/DDBJ whole genome shotgun (WGS) entry which is preliminary data.</text>
</comment>
<dbReference type="PANTHER" id="PTHR43747">
    <property type="entry name" value="FAD-BINDING PROTEIN"/>
    <property type="match status" value="1"/>
</dbReference>
<evidence type="ECO:0000256" key="1">
    <source>
        <dbReference type="ARBA" id="ARBA00005706"/>
    </source>
</evidence>
<gene>
    <name evidence="4" type="primary">aclH_1</name>
    <name evidence="4" type="ORF">LSUE1_G000565</name>
</gene>
<dbReference type="Pfam" id="PF04820">
    <property type="entry name" value="Trp_halogenase"/>
    <property type="match status" value="2"/>
</dbReference>
<dbReference type="Gene3D" id="3.50.50.60">
    <property type="entry name" value="FAD/NAD(P)-binding domain"/>
    <property type="match status" value="1"/>
</dbReference>
<comment type="similarity">
    <text evidence="1">Belongs to the flavin-dependent halogenase family.</text>
</comment>
<dbReference type="OrthoDB" id="3546014at2759"/>
<dbReference type="InterPro" id="IPR006905">
    <property type="entry name" value="Flavin_halogenase"/>
</dbReference>
<accession>A0A8T9CG84</accession>
<dbReference type="InterPro" id="IPR036188">
    <property type="entry name" value="FAD/NAD-bd_sf"/>
</dbReference>
<dbReference type="AlphaFoldDB" id="A0A8T9CG84"/>
<evidence type="ECO:0000313" key="5">
    <source>
        <dbReference type="Proteomes" id="UP000469558"/>
    </source>
</evidence>
<evidence type="ECO:0000256" key="2">
    <source>
        <dbReference type="ARBA" id="ARBA00023002"/>
    </source>
</evidence>
<reference evidence="4 5" key="1">
    <citation type="submission" date="2018-05" db="EMBL/GenBank/DDBJ databases">
        <title>Genome sequencing and assembly of the regulated plant pathogen Lachnellula willkommii and related sister species for the development of diagnostic species identification markers.</title>
        <authorList>
            <person name="Giroux E."/>
            <person name="Bilodeau G."/>
        </authorList>
    </citation>
    <scope>NUCLEOTIDE SEQUENCE [LARGE SCALE GENOMIC DNA]</scope>
    <source>
        <strain evidence="4 5">CBS 268.59</strain>
    </source>
</reference>
<keyword evidence="3" id="KW-0503">Monooxygenase</keyword>
<sequence>MTTMTIPEKCTVLVVGGGPGGSYAAAVLARENIDTVVLEADKMPRYHIGESMLPSFRHYLKFIDLHTKFDNAGFTIKHGAAFKMNPQNREGLGRIVTDFRSPSEDNRAWNVVRSEGDEIMFRHAGEQGAKIFDGVKVNSFEFDTSEVDANDESPHAALGRPTAATWTSKAGTTGTIKFDYVVDASGRAGILSTRYMKNRSYSKALKNVANWAYFSGAGVYGAGTNRAGVPLFEAFRDESGWAWFIPLHNGTHSIGVVMNQEIATKKKKAGTDGLTTQQFYDDALKQAPMLLEILGPNAKQVTAVNSGADFSYHAKSYAIPYARIVGDAGCFIDPFFSSGVHLATTGGLSAATTICASIRGDATEAAASKWHSTKIRESYARFLMVVLSAYQQMRNQEQPVLSDVGEDNFDRAFKFLKPVIQGTADATKAFTQEELSKTIHFLSTALQPAFNPGPEGSISNVEDKRAYENSSVSAEDIEAMQALTSHHIEDTSGVGRFTADVIDGFMPRMERGNLTLVKAEALAM</sequence>
<dbReference type="InterPro" id="IPR050816">
    <property type="entry name" value="Flavin-dep_Halogenase_NPB"/>
</dbReference>
<keyword evidence="2" id="KW-0560">Oxidoreductase</keyword>
<evidence type="ECO:0000313" key="4">
    <source>
        <dbReference type="EMBL" id="TVY84588.1"/>
    </source>
</evidence>
<dbReference type="PRINTS" id="PR00469">
    <property type="entry name" value="PNDRDTASEII"/>
</dbReference>
<proteinExistence type="inferred from homology"/>
<evidence type="ECO:0000256" key="3">
    <source>
        <dbReference type="ARBA" id="ARBA00023033"/>
    </source>
</evidence>
<dbReference type="Proteomes" id="UP000469558">
    <property type="component" value="Unassembled WGS sequence"/>
</dbReference>
<protein>
    <submittedName>
        <fullName evidence="4">Flavine halogenase aclH</fullName>
    </submittedName>
</protein>
<keyword evidence="5" id="KW-1185">Reference proteome</keyword>
<name>A0A8T9CG84_9HELO</name>